<keyword evidence="2 3" id="KW-0961">Cell wall biogenesis/degradation</keyword>
<gene>
    <name evidence="3" type="primary">rlpA</name>
    <name evidence="7" type="ORF">CEE37_08180</name>
</gene>
<keyword evidence="1 3" id="KW-0456">Lyase</keyword>
<dbReference type="Proteomes" id="UP000319619">
    <property type="component" value="Unassembled WGS sequence"/>
</dbReference>
<dbReference type="Pfam" id="PF03330">
    <property type="entry name" value="DPBB_1"/>
    <property type="match status" value="1"/>
</dbReference>
<dbReference type="PANTHER" id="PTHR34183:SF1">
    <property type="entry name" value="ENDOLYTIC PEPTIDOGLYCAN TRANSGLYCOSYLASE RLPA"/>
    <property type="match status" value="1"/>
</dbReference>
<evidence type="ECO:0000256" key="4">
    <source>
        <dbReference type="RuleBase" id="RU003495"/>
    </source>
</evidence>
<dbReference type="GO" id="GO:0008932">
    <property type="term" value="F:lytic endotransglycosylase activity"/>
    <property type="evidence" value="ECO:0007669"/>
    <property type="project" value="UniProtKB-UniRule"/>
</dbReference>
<keyword evidence="7" id="KW-0449">Lipoprotein</keyword>
<dbReference type="CDD" id="cd22268">
    <property type="entry name" value="DPBB_RlpA-like"/>
    <property type="match status" value="1"/>
</dbReference>
<feature type="transmembrane region" description="Helical" evidence="5">
    <location>
        <begin position="12"/>
        <end position="30"/>
    </location>
</feature>
<dbReference type="InterPro" id="IPR012997">
    <property type="entry name" value="RplA"/>
</dbReference>
<comment type="caution">
    <text evidence="7">The sequence shown here is derived from an EMBL/GenBank/DDBJ whole genome shotgun (WGS) entry which is preliminary data.</text>
</comment>
<dbReference type="PANTHER" id="PTHR34183">
    <property type="entry name" value="ENDOLYTIC PEPTIDOGLYCAN TRANSGLYCOSYLASE RLPA"/>
    <property type="match status" value="1"/>
</dbReference>
<dbReference type="NCBIfam" id="TIGR00413">
    <property type="entry name" value="rlpA"/>
    <property type="match status" value="1"/>
</dbReference>
<comment type="function">
    <text evidence="3">Lytic transglycosylase with a strong preference for naked glycan strands that lack stem peptides.</text>
</comment>
<reference evidence="7 8" key="1">
    <citation type="submission" date="2017-06" db="EMBL/GenBank/DDBJ databases">
        <title>Novel microbial phyla capable of carbon fixation and sulfur reduction in deep-sea sediments.</title>
        <authorList>
            <person name="Huang J."/>
            <person name="Baker B."/>
            <person name="Wang Y."/>
        </authorList>
    </citation>
    <scope>NUCLEOTIDE SEQUENCE [LARGE SCALE GENOMIC DNA]</scope>
    <source>
        <strain evidence="7">B3_LCP</strain>
    </source>
</reference>
<keyword evidence="5" id="KW-0812">Transmembrane</keyword>
<dbReference type="InterPro" id="IPR036908">
    <property type="entry name" value="RlpA-like_sf"/>
</dbReference>
<dbReference type="GO" id="GO:0071555">
    <property type="term" value="P:cell wall organization"/>
    <property type="evidence" value="ECO:0007669"/>
    <property type="project" value="UniProtKB-KW"/>
</dbReference>
<evidence type="ECO:0000256" key="5">
    <source>
        <dbReference type="SAM" id="Phobius"/>
    </source>
</evidence>
<evidence type="ECO:0000256" key="2">
    <source>
        <dbReference type="ARBA" id="ARBA00023316"/>
    </source>
</evidence>
<dbReference type="InterPro" id="IPR009009">
    <property type="entry name" value="RlpA-like_DPBB"/>
</dbReference>
<feature type="domain" description="RlpA-like protein double-psi beta-barrel" evidence="6">
    <location>
        <begin position="54"/>
        <end position="143"/>
    </location>
</feature>
<dbReference type="AlphaFoldDB" id="A0A532UZA5"/>
<organism evidence="7 8">
    <name type="scientific">candidate division LCP-89 bacterium B3_LCP</name>
    <dbReference type="NCBI Taxonomy" id="2012998"/>
    <lineage>
        <taxon>Bacteria</taxon>
        <taxon>Pseudomonadati</taxon>
        <taxon>Bacteria division LCP-89</taxon>
    </lineage>
</organism>
<evidence type="ECO:0000313" key="7">
    <source>
        <dbReference type="EMBL" id="TKJ40294.1"/>
    </source>
</evidence>
<comment type="similarity">
    <text evidence="3 4">Belongs to the RlpA family.</text>
</comment>
<proteinExistence type="inferred from homology"/>
<accession>A0A532UZA5</accession>
<protein>
    <recommendedName>
        <fullName evidence="3">Probable endolytic peptidoglycan transglycosylase RlpA</fullName>
        <ecNumber evidence="3">4.2.2.-</ecNumber>
    </recommendedName>
</protein>
<evidence type="ECO:0000256" key="1">
    <source>
        <dbReference type="ARBA" id="ARBA00023239"/>
    </source>
</evidence>
<dbReference type="SUPFAM" id="SSF50685">
    <property type="entry name" value="Barwin-like endoglucanases"/>
    <property type="match status" value="1"/>
</dbReference>
<dbReference type="EMBL" id="NJBN01000005">
    <property type="protein sequence ID" value="TKJ40294.1"/>
    <property type="molecule type" value="Genomic_DNA"/>
</dbReference>
<dbReference type="Gene3D" id="2.40.40.10">
    <property type="entry name" value="RlpA-like domain"/>
    <property type="match status" value="1"/>
</dbReference>
<keyword evidence="5" id="KW-0472">Membrane</keyword>
<dbReference type="EC" id="4.2.2.-" evidence="3"/>
<name>A0A532UZA5_UNCL8</name>
<dbReference type="HAMAP" id="MF_02071">
    <property type="entry name" value="RlpA"/>
    <property type="match status" value="1"/>
</dbReference>
<dbReference type="InterPro" id="IPR034718">
    <property type="entry name" value="RlpA"/>
</dbReference>
<evidence type="ECO:0000313" key="8">
    <source>
        <dbReference type="Proteomes" id="UP000319619"/>
    </source>
</evidence>
<evidence type="ECO:0000259" key="6">
    <source>
        <dbReference type="Pfam" id="PF03330"/>
    </source>
</evidence>
<dbReference type="GO" id="GO:0000270">
    <property type="term" value="P:peptidoglycan metabolic process"/>
    <property type="evidence" value="ECO:0007669"/>
    <property type="project" value="UniProtKB-UniRule"/>
</dbReference>
<evidence type="ECO:0000256" key="3">
    <source>
        <dbReference type="HAMAP-Rule" id="MF_02071"/>
    </source>
</evidence>
<keyword evidence="5" id="KW-1133">Transmembrane helix</keyword>
<sequence>MNFIRYSKRTFVTTFPACLIVLFVTLSFWGCTSMPRYRSGPVSPVVEPGSRYVETGIASYYADKFHGRPTSSGEIFDMNGISAAHKTLPLGTVVKVKNLDNGKSLNVRINDRGPFVKGRIIDLSLGAAQVIDMVVAGTARVRIEVIEWGTGKGAN</sequence>